<evidence type="ECO:0000313" key="2">
    <source>
        <dbReference type="Proteomes" id="UP000046392"/>
    </source>
</evidence>
<dbReference type="AlphaFoldDB" id="A0A0N5BVC7"/>
<evidence type="ECO:0000256" key="1">
    <source>
        <dbReference type="SAM" id="Phobius"/>
    </source>
</evidence>
<feature type="transmembrane region" description="Helical" evidence="1">
    <location>
        <begin position="12"/>
        <end position="32"/>
    </location>
</feature>
<evidence type="ECO:0000313" key="3">
    <source>
        <dbReference type="WBParaSite" id="SPAL_0000979000.1"/>
    </source>
</evidence>
<protein>
    <submittedName>
        <fullName evidence="3">PIP49_C domain-containing protein</fullName>
    </submittedName>
</protein>
<keyword evidence="1" id="KW-0812">Transmembrane</keyword>
<keyword evidence="1" id="KW-0472">Membrane</keyword>
<keyword evidence="2" id="KW-1185">Reference proteome</keyword>
<dbReference type="Proteomes" id="UP000046392">
    <property type="component" value="Unplaced"/>
</dbReference>
<keyword evidence="1" id="KW-1133">Transmembrane helix</keyword>
<proteinExistence type="predicted"/>
<sequence>MRQLSKKRMPQYILTILMIVVLVLLITFYFSFKIAMKYGIKVTMDDGTLLQLKERGISDILKHHNYSIEQHVISCMNCIYVLNSDTHGCSRRMRCYENLEEILLKLYYNLCDCSLEMAFKAFRNIRSLNNLKKVVRFELTFAEQPIE</sequence>
<accession>A0A0N5BVC7</accession>
<organism evidence="2 3">
    <name type="scientific">Strongyloides papillosus</name>
    <name type="common">Intestinal threadworm</name>
    <dbReference type="NCBI Taxonomy" id="174720"/>
    <lineage>
        <taxon>Eukaryota</taxon>
        <taxon>Metazoa</taxon>
        <taxon>Ecdysozoa</taxon>
        <taxon>Nematoda</taxon>
        <taxon>Chromadorea</taxon>
        <taxon>Rhabditida</taxon>
        <taxon>Tylenchina</taxon>
        <taxon>Panagrolaimomorpha</taxon>
        <taxon>Strongyloidoidea</taxon>
        <taxon>Strongyloididae</taxon>
        <taxon>Strongyloides</taxon>
    </lineage>
</organism>
<dbReference type="WBParaSite" id="SPAL_0000979000.1">
    <property type="protein sequence ID" value="SPAL_0000979000.1"/>
    <property type="gene ID" value="SPAL_0000979000"/>
</dbReference>
<reference evidence="3" key="1">
    <citation type="submission" date="2017-02" db="UniProtKB">
        <authorList>
            <consortium name="WormBaseParasite"/>
        </authorList>
    </citation>
    <scope>IDENTIFICATION</scope>
</reference>
<name>A0A0N5BVC7_STREA</name>